<feature type="region of interest" description="Disordered" evidence="1">
    <location>
        <begin position="925"/>
        <end position="976"/>
    </location>
</feature>
<keyword evidence="3" id="KW-1185">Reference proteome</keyword>
<evidence type="ECO:0000313" key="3">
    <source>
        <dbReference type="Proteomes" id="UP001152562"/>
    </source>
</evidence>
<sequence length="1267" mass="143274">MGGNYERAHNMDGLAQHQMSTAVRQVEGELGDGAKEKSGSVFTAANSRGIFGSGHYDLSNLQGRNFDESSNSDSLSHSSLTSQNTGYRGLAHSSGYNSGYTKSSRQSTGFASADYSADHSTDFTQSKIVDGAQQAFNQHSYGNQEALGSDYKYYSHGGNRAHNQMVGANLHSAYDSHGRRITDTPVRVIMRPGTIVTVPVSAQTYDASSSSLRGASYGQNSLNTEAEELSNSGSSVYVKPNTVYYTKPTHYESSYNYRKEWEKHNAHPEAYIPTENPFTKNSELYDDSLLLQNAKRQYNAIDSSSAHVGSDVLRSNIGHLKSVNAAQQSNSYNTKSSSGHQSQYNYETADNQNAAASAHSNSYTLGTQNTETAVDANDLVENIDSKPKSYHSSYAYHKSWERRGDPYVIKPIGGDNSAQISQKLVSASANQGMYSSHQYGSLHNQAHQSLMKSGVDCDENGHVRVARSSQDHPRQQDQQHEDLGQEIQKQWGGLEDMGQQTQNKWDNLQEQFSQQSQNLEDFGQQSQNLEDFGQQSQNLEDFGQQSQNLEDFGQQSQNLEDFGQQSQNLEDFGQQSQNLEDFGQQNLENFNQQHQNIEDLGQQNLDSFNQQHQNLEDLGQQNIENFNQQHQNLEDLGQHNLRDFGQQSNNLGQQLNNQWDKFDQFNEKSSSIVTEETPESFQEPKVNKESIGSLSDFNQHQESDKQKANTFWNQHQNFDAHDFSQNTDQIEGFTNEDFQIRDSQQLQNQLELQKKLIGTMYDILSKQKTSDDFQPSTSYSNPINYHHNINYNDGENQYTGFSHYSHEASNNGMSSSWQKQYNIQENNNNKPTAPLQNFWSKLDNLDTQGMINTNKDTKDDNLFTQMSDIDWSTSNWGQFHAHHDNHMFDSSFAHNDGKNTLTSQILKATTSVNSVLPTEIVATTSKPRHNPISNMPVSPIDIGRGDIGADETTEPKNENEYTNVYIPNSPHRHYKSTEEIESLSLTEENDNSAKASVNSQQATEDMWNQLFKHHNVIEHNIEDMSSTQTSTSTKPIKYKPTEKYSNTYTDKDAIPSIEKINKQKGMTSQEVEDTAHKVEPFSLHNEQKNSDQQDLLHSYNFEEQSQEPAKESETQQNVNEQFEDFGQQLQNTYDIGQSSQSVWEPTNSEHSEVQQLENFGSFENNDNQQFEPLERSNDKLQSQSLLNFEQHKSWEPVINQPNNQQQQPVSSTIKTFSQELTEKQGPPSHPKVIVPEETATEKAGFWKSFGSKFTGAKETVVSWFKHS</sequence>
<evidence type="ECO:0000313" key="2">
    <source>
        <dbReference type="EMBL" id="CAH4033910.1"/>
    </source>
</evidence>
<feature type="region of interest" description="Disordered" evidence="1">
    <location>
        <begin position="1199"/>
        <end position="1233"/>
    </location>
</feature>
<feature type="compositionally biased region" description="Low complexity" evidence="1">
    <location>
        <begin position="1199"/>
        <end position="1208"/>
    </location>
</feature>
<dbReference type="AlphaFoldDB" id="A0A9P0TKC7"/>
<evidence type="ECO:0000256" key="1">
    <source>
        <dbReference type="SAM" id="MobiDB-lite"/>
    </source>
</evidence>
<feature type="compositionally biased region" description="Polar residues" evidence="1">
    <location>
        <begin position="925"/>
        <end position="936"/>
    </location>
</feature>
<dbReference type="Proteomes" id="UP001152562">
    <property type="component" value="Unassembled WGS sequence"/>
</dbReference>
<proteinExistence type="predicted"/>
<protein>
    <submittedName>
        <fullName evidence="2">Uncharacterized protein</fullName>
    </submittedName>
</protein>
<reference evidence="2" key="1">
    <citation type="submission" date="2022-05" db="EMBL/GenBank/DDBJ databases">
        <authorList>
            <person name="Okamura Y."/>
        </authorList>
    </citation>
    <scope>NUCLEOTIDE SEQUENCE</scope>
</reference>
<feature type="region of interest" description="Disordered" evidence="1">
    <location>
        <begin position="67"/>
        <end position="88"/>
    </location>
</feature>
<dbReference type="EMBL" id="CALOZG010000035">
    <property type="protein sequence ID" value="CAH4033910.1"/>
    <property type="molecule type" value="Genomic_DNA"/>
</dbReference>
<organism evidence="2 3">
    <name type="scientific">Pieris brassicae</name>
    <name type="common">White butterfly</name>
    <name type="synonym">Large white butterfly</name>
    <dbReference type="NCBI Taxonomy" id="7116"/>
    <lineage>
        <taxon>Eukaryota</taxon>
        <taxon>Metazoa</taxon>
        <taxon>Ecdysozoa</taxon>
        <taxon>Arthropoda</taxon>
        <taxon>Hexapoda</taxon>
        <taxon>Insecta</taxon>
        <taxon>Pterygota</taxon>
        <taxon>Neoptera</taxon>
        <taxon>Endopterygota</taxon>
        <taxon>Lepidoptera</taxon>
        <taxon>Glossata</taxon>
        <taxon>Ditrysia</taxon>
        <taxon>Papilionoidea</taxon>
        <taxon>Pieridae</taxon>
        <taxon>Pierinae</taxon>
        <taxon>Pieris</taxon>
    </lineage>
</organism>
<gene>
    <name evidence="2" type="ORF">PIBRA_LOCUS10138</name>
</gene>
<feature type="compositionally biased region" description="Polar residues" evidence="1">
    <location>
        <begin position="1209"/>
        <end position="1219"/>
    </location>
</feature>
<accession>A0A9P0TKC7</accession>
<comment type="caution">
    <text evidence="2">The sequence shown here is derived from an EMBL/GenBank/DDBJ whole genome shotgun (WGS) entry which is preliminary data.</text>
</comment>
<feature type="compositionally biased region" description="Low complexity" evidence="1">
    <location>
        <begin position="69"/>
        <end position="82"/>
    </location>
</feature>
<name>A0A9P0TKC7_PIEBR</name>
<feature type="region of interest" description="Disordered" evidence="1">
    <location>
        <begin position="668"/>
        <end position="687"/>
    </location>
</feature>